<comment type="caution">
    <text evidence="1">The sequence shown here is derived from an EMBL/GenBank/DDBJ whole genome shotgun (WGS) entry which is preliminary data.</text>
</comment>
<evidence type="ECO:0000313" key="1">
    <source>
        <dbReference type="EMBL" id="NID08599.1"/>
    </source>
</evidence>
<organism evidence="1 2">
    <name type="scientific">Fibrivirga algicola</name>
    <dbReference type="NCBI Taxonomy" id="2950420"/>
    <lineage>
        <taxon>Bacteria</taxon>
        <taxon>Pseudomonadati</taxon>
        <taxon>Bacteroidota</taxon>
        <taxon>Cytophagia</taxon>
        <taxon>Cytophagales</taxon>
        <taxon>Spirosomataceae</taxon>
        <taxon>Fibrivirga</taxon>
    </lineage>
</organism>
<dbReference type="RefSeq" id="WP_166690499.1">
    <property type="nucleotide sequence ID" value="NZ_WAEL01000001.1"/>
</dbReference>
<reference evidence="2" key="1">
    <citation type="submission" date="2019-09" db="EMBL/GenBank/DDBJ databases">
        <authorList>
            <person name="Jung D.-H."/>
        </authorList>
    </citation>
    <scope>NUCLEOTIDE SEQUENCE [LARGE SCALE GENOMIC DNA]</scope>
    <source>
        <strain evidence="2">JA-25</strain>
    </source>
</reference>
<gene>
    <name evidence="1" type="ORF">F7231_00320</name>
</gene>
<evidence type="ECO:0000313" key="2">
    <source>
        <dbReference type="Proteomes" id="UP000606008"/>
    </source>
</evidence>
<dbReference type="EMBL" id="WAEL01000001">
    <property type="protein sequence ID" value="NID08599.1"/>
    <property type="molecule type" value="Genomic_DNA"/>
</dbReference>
<proteinExistence type="predicted"/>
<accession>A0ABX0Q9Q2</accession>
<sequence length="196" mass="22132">MKRIKFLTYFVVLSLCSFNRTNVPEETYQLYGAVINLLAASSSYSYAVVADSTTVHQLQDVDFRQLSGRTLNPAIQRLVNAPDWSAFLTAIQIKNVRNGRLADMFATKTKVRLLSKAGPMYKRDGSGGVTNRRRKFRTVLGPLFLSPVIFSADHSKAIFSVYQYHGPENSAATLYLFDRKEDTSWRLYTSILLSIS</sequence>
<reference evidence="2" key="2">
    <citation type="submission" date="2023-07" db="EMBL/GenBank/DDBJ databases">
        <authorList>
            <person name="Jung D.-H."/>
        </authorList>
    </citation>
    <scope>NUCLEOTIDE SEQUENCE [LARGE SCALE GENOMIC DNA]</scope>
    <source>
        <strain evidence="2">JA-25</strain>
    </source>
</reference>
<protein>
    <submittedName>
        <fullName evidence="1">Uncharacterized protein</fullName>
    </submittedName>
</protein>
<keyword evidence="2" id="KW-1185">Reference proteome</keyword>
<dbReference type="Proteomes" id="UP000606008">
    <property type="component" value="Unassembled WGS sequence"/>
</dbReference>
<name>A0ABX0Q9Q2_9BACT</name>